<dbReference type="Proteomes" id="UP000319848">
    <property type="component" value="Unassembled WGS sequence"/>
</dbReference>
<name>A0A562LYX1_9FLAO</name>
<protein>
    <submittedName>
        <fullName evidence="1">Uncharacterized protein</fullName>
    </submittedName>
</protein>
<proteinExistence type="predicted"/>
<gene>
    <name evidence="1" type="ORF">IP98_01331</name>
</gene>
<dbReference type="AlphaFoldDB" id="A0A562LYX1"/>
<evidence type="ECO:0000313" key="1">
    <source>
        <dbReference type="EMBL" id="TWI12857.1"/>
    </source>
</evidence>
<keyword evidence="2" id="KW-1185">Reference proteome</keyword>
<organism evidence="1 2">
    <name type="scientific">Flavobacterium cauense R2A-7</name>
    <dbReference type="NCBI Taxonomy" id="1341154"/>
    <lineage>
        <taxon>Bacteria</taxon>
        <taxon>Pseudomonadati</taxon>
        <taxon>Bacteroidota</taxon>
        <taxon>Flavobacteriia</taxon>
        <taxon>Flavobacteriales</taxon>
        <taxon>Flavobacteriaceae</taxon>
        <taxon>Flavobacterium</taxon>
    </lineage>
</organism>
<sequence>MFKRDQVSISNELKVMVFTDQAVRKQNTVLEREYKIRTPSSVWDSLIVTGAKDLNVIDVSKLPSVSSQLQKMPMEVKKQFEKKVKESEKLVFITDSIHANKIYKILQKYGYPSYYFRTWKSDSLKQGITSVLTHINHQSIVGKKIKRLMLKEYQARRVSDEEMKHYLWDVDGRKDGSFGKNIDVNKWIKNNSSE</sequence>
<accession>A0A562LYX1</accession>
<comment type="caution">
    <text evidence="1">The sequence shown here is derived from an EMBL/GenBank/DDBJ whole genome shotgun (WGS) entry which is preliminary data.</text>
</comment>
<reference evidence="1 2" key="1">
    <citation type="journal article" date="2015" name="Stand. Genomic Sci.">
        <title>Genomic Encyclopedia of Bacterial and Archaeal Type Strains, Phase III: the genomes of soil and plant-associated and newly described type strains.</title>
        <authorList>
            <person name="Whitman W.B."/>
            <person name="Woyke T."/>
            <person name="Klenk H.P."/>
            <person name="Zhou Y."/>
            <person name="Lilburn T.G."/>
            <person name="Beck B.J."/>
            <person name="De Vos P."/>
            <person name="Vandamme P."/>
            <person name="Eisen J.A."/>
            <person name="Garrity G."/>
            <person name="Hugenholtz P."/>
            <person name="Kyrpides N.C."/>
        </authorList>
    </citation>
    <scope>NUCLEOTIDE SEQUENCE [LARGE SCALE GENOMIC DNA]</scope>
    <source>
        <strain evidence="1 2">CGMCC 1.7270</strain>
    </source>
</reference>
<dbReference type="EMBL" id="VLKQ01000005">
    <property type="protein sequence ID" value="TWI12857.1"/>
    <property type="molecule type" value="Genomic_DNA"/>
</dbReference>
<evidence type="ECO:0000313" key="2">
    <source>
        <dbReference type="Proteomes" id="UP000319848"/>
    </source>
</evidence>
<dbReference type="STRING" id="1341154.FCR2A7T_01660"/>